<dbReference type="Proteomes" id="UP000072236">
    <property type="component" value="Chromosome"/>
</dbReference>
<evidence type="ECO:0000256" key="1">
    <source>
        <dbReference type="ARBA" id="ARBA00001946"/>
    </source>
</evidence>
<keyword evidence="3" id="KW-0460">Magnesium</keyword>
<dbReference type="Gene3D" id="3.40.50.1000">
    <property type="entry name" value="HAD superfamily/HAD-like"/>
    <property type="match status" value="1"/>
</dbReference>
<dbReference type="Gene3D" id="1.20.120.1600">
    <property type="match status" value="1"/>
</dbReference>
<dbReference type="InterPro" id="IPR006439">
    <property type="entry name" value="HAD-SF_hydro_IA"/>
</dbReference>
<dbReference type="SUPFAM" id="SSF56784">
    <property type="entry name" value="HAD-like"/>
    <property type="match status" value="1"/>
</dbReference>
<dbReference type="AlphaFoldDB" id="A0AAC8XZ75"/>
<dbReference type="RefSeq" id="WP_061866553.1">
    <property type="nucleotide sequence ID" value="NZ_CP012959.1"/>
</dbReference>
<evidence type="ECO:0000313" key="5">
    <source>
        <dbReference type="Proteomes" id="UP000072236"/>
    </source>
</evidence>
<dbReference type="SFLD" id="SFLDS00003">
    <property type="entry name" value="Haloacid_Dehalogenase"/>
    <property type="match status" value="1"/>
</dbReference>
<evidence type="ECO:0000256" key="2">
    <source>
        <dbReference type="ARBA" id="ARBA00022801"/>
    </source>
</evidence>
<dbReference type="InterPro" id="IPR036412">
    <property type="entry name" value="HAD-like_sf"/>
</dbReference>
<evidence type="ECO:0000313" key="4">
    <source>
        <dbReference type="EMBL" id="AMQ94227.1"/>
    </source>
</evidence>
<reference evidence="4 5" key="1">
    <citation type="submission" date="2015-10" db="EMBL/GenBank/DDBJ databases">
        <title>Tn-seq of a polymicrobial infection.</title>
        <authorList>
            <person name="Stacy A."/>
            <person name="Rumbaugh K.P."/>
            <person name="Whiteley M."/>
        </authorList>
    </citation>
    <scope>NUCLEOTIDE SEQUENCE [LARGE SCALE GENOMIC DNA]</scope>
    <source>
        <strain evidence="4 5">624</strain>
    </source>
</reference>
<name>A0AAC8XZ75_AGGAC</name>
<dbReference type="EMBL" id="CP012959">
    <property type="protein sequence ID" value="AMQ94227.1"/>
    <property type="molecule type" value="Genomic_DNA"/>
</dbReference>
<protein>
    <submittedName>
        <fullName evidence="4">HAD family hydrolase</fullName>
    </submittedName>
</protein>
<dbReference type="PANTHER" id="PTHR46470">
    <property type="entry name" value="N-ACYLNEURAMINATE-9-PHOSPHATASE"/>
    <property type="match status" value="1"/>
</dbReference>
<organism evidence="4 5">
    <name type="scientific">Aggregatibacter actinomycetemcomitans</name>
    <name type="common">Actinobacillus actinomycetemcomitans</name>
    <name type="synonym">Haemophilus actinomycetemcomitans</name>
    <dbReference type="NCBI Taxonomy" id="714"/>
    <lineage>
        <taxon>Bacteria</taxon>
        <taxon>Pseudomonadati</taxon>
        <taxon>Pseudomonadota</taxon>
        <taxon>Gammaproteobacteria</taxon>
        <taxon>Pasteurellales</taxon>
        <taxon>Pasteurellaceae</taxon>
        <taxon>Aggregatibacter</taxon>
    </lineage>
</organism>
<accession>A0AAC8XZ75</accession>
<sequence>MKFYRTLMPFQVISFDLDDTLYDNSHVITTAEQKFVTFVQQHCHMADFSLEMWAAYKRATAQHNPLMAEDVTLWRLRSLQVLLAERGKSAVEIAGVSQTAMDYFLHWRHQIDVPPQSFAVLQQLKPRYKLVAITNGNVDPVRIGFDQFDLVLRGGKHGRAKPHKDLFLQTAHYFNILPEQILHVGDNLGTDVQGAIQAGCQSVWLNLSGKDIIEFSEVHILPTVEMNELMDLLQLYA</sequence>
<dbReference type="KEGG" id="aact:ACT75_06605"/>
<dbReference type="GO" id="GO:0009231">
    <property type="term" value="P:riboflavin biosynthetic process"/>
    <property type="evidence" value="ECO:0007669"/>
    <property type="project" value="TreeGrafter"/>
</dbReference>
<dbReference type="InterPro" id="IPR051400">
    <property type="entry name" value="HAD-like_hydrolase"/>
</dbReference>
<dbReference type="InterPro" id="IPR023214">
    <property type="entry name" value="HAD_sf"/>
</dbReference>
<gene>
    <name evidence="4" type="ORF">ACT75_06605</name>
</gene>
<proteinExistence type="predicted"/>
<dbReference type="SFLD" id="SFLDG01129">
    <property type="entry name" value="C1.5:_HAD__Beta-PGM__Phosphata"/>
    <property type="match status" value="1"/>
</dbReference>
<dbReference type="GO" id="GO:0016787">
    <property type="term" value="F:hydrolase activity"/>
    <property type="evidence" value="ECO:0007669"/>
    <property type="project" value="UniProtKB-KW"/>
</dbReference>
<dbReference type="NCBIfam" id="TIGR01549">
    <property type="entry name" value="HAD-SF-IA-v1"/>
    <property type="match status" value="1"/>
</dbReference>
<dbReference type="PANTHER" id="PTHR46470:SF4">
    <property type="entry name" value="5-AMINO-6-(5-PHOSPHO-D-RIBITYLAMINO)URACIL PHOSPHATASE YIGB"/>
    <property type="match status" value="1"/>
</dbReference>
<evidence type="ECO:0000256" key="3">
    <source>
        <dbReference type="ARBA" id="ARBA00022842"/>
    </source>
</evidence>
<dbReference type="Pfam" id="PF00702">
    <property type="entry name" value="Hydrolase"/>
    <property type="match status" value="1"/>
</dbReference>
<keyword evidence="2 4" id="KW-0378">Hydrolase</keyword>
<comment type="cofactor">
    <cofactor evidence="1">
        <name>Mg(2+)</name>
        <dbReference type="ChEBI" id="CHEBI:18420"/>
    </cofactor>
</comment>